<protein>
    <submittedName>
        <fullName evidence="1">Uncharacterized protein</fullName>
    </submittedName>
</protein>
<evidence type="ECO:0000313" key="1">
    <source>
        <dbReference type="EMBL" id="CAJ2649041.1"/>
    </source>
</evidence>
<sequence>MGFSLFVLQLITFSVLTIAQEEPKGNTNDVQNNSSDNKTNSNSNLLLLILNVVLLLAIILLLILYYNTSKKLNRIVKGHIYTSHEQEKDVETSINVKRVEIGEGTTMMTVEERKELMFFNDETNFQMGELLRASAEALGHGIMGNSYKAMLNNGHNIVVKRLRDLKPFTKEEFAKIVKIIADLKHPNLLPLLAYYHSRDEKLMLYRYAQNGNLFSRLHDGRDGNRVPFNWNSRLLVARGVARALEYLHINNKIHNIVPHGNLKSSNVLFDEKDSVLVSDFSLASLIAQPIAAQHMVVYKSPEYGSARKVTMQSDVWSYGSLLIEILTGKVSMCSAPQGTNGVDLCSWVNRAVREEWTAEIFDKEISCQKSALPGMLRLLQIAMRCIERFPEKRPEMKEVVREVEKIQQVHLMSEDEDDVSYDRSITDDSFSTSNSGIFIGD</sequence>
<accession>A0ACB0JXM3</accession>
<dbReference type="Proteomes" id="UP001177021">
    <property type="component" value="Unassembled WGS sequence"/>
</dbReference>
<proteinExistence type="predicted"/>
<name>A0ACB0JXM3_TRIPR</name>
<gene>
    <name evidence="1" type="ORF">MILVUS5_LOCUS17252</name>
</gene>
<organism evidence="1 2">
    <name type="scientific">Trifolium pratense</name>
    <name type="common">Red clover</name>
    <dbReference type="NCBI Taxonomy" id="57577"/>
    <lineage>
        <taxon>Eukaryota</taxon>
        <taxon>Viridiplantae</taxon>
        <taxon>Streptophyta</taxon>
        <taxon>Embryophyta</taxon>
        <taxon>Tracheophyta</taxon>
        <taxon>Spermatophyta</taxon>
        <taxon>Magnoliopsida</taxon>
        <taxon>eudicotyledons</taxon>
        <taxon>Gunneridae</taxon>
        <taxon>Pentapetalae</taxon>
        <taxon>rosids</taxon>
        <taxon>fabids</taxon>
        <taxon>Fabales</taxon>
        <taxon>Fabaceae</taxon>
        <taxon>Papilionoideae</taxon>
        <taxon>50 kb inversion clade</taxon>
        <taxon>NPAAA clade</taxon>
        <taxon>Hologalegina</taxon>
        <taxon>IRL clade</taxon>
        <taxon>Trifolieae</taxon>
        <taxon>Trifolium</taxon>
    </lineage>
</organism>
<evidence type="ECO:0000313" key="2">
    <source>
        <dbReference type="Proteomes" id="UP001177021"/>
    </source>
</evidence>
<dbReference type="EMBL" id="CASHSV030000109">
    <property type="protein sequence ID" value="CAJ2649041.1"/>
    <property type="molecule type" value="Genomic_DNA"/>
</dbReference>
<keyword evidence="2" id="KW-1185">Reference proteome</keyword>
<reference evidence="1" key="1">
    <citation type="submission" date="2023-10" db="EMBL/GenBank/DDBJ databases">
        <authorList>
            <person name="Rodriguez Cubillos JULIANA M."/>
            <person name="De Vega J."/>
        </authorList>
    </citation>
    <scope>NUCLEOTIDE SEQUENCE</scope>
</reference>
<comment type="caution">
    <text evidence="1">The sequence shown here is derived from an EMBL/GenBank/DDBJ whole genome shotgun (WGS) entry which is preliminary data.</text>
</comment>